<dbReference type="AlphaFoldDB" id="A0A2Z4Y503"/>
<sequence>MFASADPVELTVDDLLADHSAQIEKLIEQMEHLDVEEATDQVYETYTFELCSKCRDELHRGLKAKAKSKLE</sequence>
<evidence type="ECO:0000313" key="2">
    <source>
        <dbReference type="Proteomes" id="UP000262583"/>
    </source>
</evidence>
<gene>
    <name evidence="1" type="ORF">BRCON_1282</name>
</gene>
<accession>A0A2Z4Y503</accession>
<dbReference type="KEGG" id="schv:BRCON_1282"/>
<protein>
    <submittedName>
        <fullName evidence="1">Uncharacterized protein</fullName>
    </submittedName>
</protein>
<evidence type="ECO:0000313" key="1">
    <source>
        <dbReference type="EMBL" id="AXA36059.1"/>
    </source>
</evidence>
<organism evidence="1 2">
    <name type="scientific">Sumerlaea chitinivorans</name>
    <dbReference type="NCBI Taxonomy" id="2250252"/>
    <lineage>
        <taxon>Bacteria</taxon>
        <taxon>Candidatus Sumerlaeota</taxon>
        <taxon>Candidatus Sumerlaeia</taxon>
        <taxon>Candidatus Sumerlaeales</taxon>
        <taxon>Candidatus Sumerlaeaceae</taxon>
        <taxon>Candidatus Sumerlaea</taxon>
    </lineage>
</organism>
<reference evidence="1 2" key="1">
    <citation type="submission" date="2018-05" db="EMBL/GenBank/DDBJ databases">
        <title>A metagenomic window into the 2 km-deep terrestrial subsurface aquifer revealed taxonomically and functionally diverse microbial community comprising novel uncultured bacterial lineages.</title>
        <authorList>
            <person name="Kadnikov V.V."/>
            <person name="Mardanov A.V."/>
            <person name="Beletsky A.V."/>
            <person name="Banks D."/>
            <person name="Pimenov N.V."/>
            <person name="Frank Y.A."/>
            <person name="Karnachuk O.V."/>
            <person name="Ravin N.V."/>
        </authorList>
    </citation>
    <scope>NUCLEOTIDE SEQUENCE [LARGE SCALE GENOMIC DNA]</scope>
    <source>
        <strain evidence="1">BY</strain>
    </source>
</reference>
<name>A0A2Z4Y503_SUMC1</name>
<dbReference type="EMBL" id="CP030759">
    <property type="protein sequence ID" value="AXA36059.1"/>
    <property type="molecule type" value="Genomic_DNA"/>
</dbReference>
<dbReference type="Proteomes" id="UP000262583">
    <property type="component" value="Chromosome"/>
</dbReference>
<proteinExistence type="predicted"/>